<gene>
    <name evidence="3" type="ORF">CDAUBV1_LOCUS14088</name>
</gene>
<evidence type="ECO:0008006" key="5">
    <source>
        <dbReference type="Google" id="ProtNLM"/>
    </source>
</evidence>
<keyword evidence="1" id="KW-0175">Coiled coil</keyword>
<proteinExistence type="predicted"/>
<dbReference type="EMBL" id="CAXLJL010000578">
    <property type="protein sequence ID" value="CAL5139038.1"/>
    <property type="molecule type" value="Genomic_DNA"/>
</dbReference>
<feature type="compositionally biased region" description="Low complexity" evidence="2">
    <location>
        <begin position="372"/>
        <end position="392"/>
    </location>
</feature>
<feature type="region of interest" description="Disordered" evidence="2">
    <location>
        <begin position="367"/>
        <end position="408"/>
    </location>
</feature>
<accession>A0AAV2TRQ1</accession>
<dbReference type="AlphaFoldDB" id="A0AAV2TRQ1"/>
<evidence type="ECO:0000313" key="4">
    <source>
        <dbReference type="Proteomes" id="UP001497525"/>
    </source>
</evidence>
<name>A0AAV2TRQ1_CALDB</name>
<dbReference type="Proteomes" id="UP001497525">
    <property type="component" value="Unassembled WGS sequence"/>
</dbReference>
<feature type="compositionally biased region" description="Acidic residues" evidence="2">
    <location>
        <begin position="492"/>
        <end position="503"/>
    </location>
</feature>
<evidence type="ECO:0000313" key="3">
    <source>
        <dbReference type="EMBL" id="CAL5139038.1"/>
    </source>
</evidence>
<comment type="caution">
    <text evidence="3">The sequence shown here is derived from an EMBL/GenBank/DDBJ whole genome shotgun (WGS) entry which is preliminary data.</text>
</comment>
<feature type="region of interest" description="Disordered" evidence="2">
    <location>
        <begin position="468"/>
        <end position="505"/>
    </location>
</feature>
<feature type="coiled-coil region" evidence="1">
    <location>
        <begin position="87"/>
        <end position="121"/>
    </location>
</feature>
<evidence type="ECO:0000256" key="2">
    <source>
        <dbReference type="SAM" id="MobiDB-lite"/>
    </source>
</evidence>
<protein>
    <recommendedName>
        <fullName evidence="5">IQ domain-containing protein E</fullName>
    </recommendedName>
</protein>
<evidence type="ECO:0000256" key="1">
    <source>
        <dbReference type="SAM" id="Coils"/>
    </source>
</evidence>
<feature type="region of interest" description="Disordered" evidence="2">
    <location>
        <begin position="1"/>
        <end position="36"/>
    </location>
</feature>
<reference evidence="3" key="1">
    <citation type="submission" date="2024-06" db="EMBL/GenBank/DDBJ databases">
        <authorList>
            <person name="Liu X."/>
            <person name="Lenzi L."/>
            <person name="Haldenby T S."/>
            <person name="Uol C."/>
        </authorList>
    </citation>
    <scope>NUCLEOTIDE SEQUENCE</scope>
</reference>
<sequence length="541" mass="61384">MRKSTSGDFRNKTPRKAKSTAGNYPSIRNDNSLSNVSASVHPEDYLSLRRSNYPKDMVFRGMSSDGYQMGRKKNQFSRAPEDMVDEIKSLKNKLAYVSAENESLKSRCRLLDEKMAQKDKEMSAMVDPTENNKLLQTLCDSRPQTVRTFKQLHQRIFKLQTQLTDKEFQYNQLVTDMKFTKAEELRIQLDTAFTEISRLRAIVGSQSSELKKYADRKPKNKIPENERKALIQRISVMGKVIKGLDEEKQELQAKNEYLMQRMREILSTGPSPMEEIERVTPLKERTTYDRKGQTLVATMVESKPCETFEKAAPKTTVKPVSSQLMAELGATRSQASALEYKNQQLQQDVSFYRKQLHLTKKQLDNVSIGHASSVRSSESSPSPRRTPRNLSRTKPEPNSPKKALTCEDESAKMIQRAWRAHRERCLSARSKERTSDIESRELERQKDAALNILKSAVSGHLARESLDARGSKTEAVAPPDFTSASFVTSDGDANEESVSEEATEASVQSLKAAVKGHMEREKSLSSIHFSNFDEDESVEDM</sequence>
<feature type="coiled-coil region" evidence="1">
    <location>
        <begin position="335"/>
        <end position="362"/>
    </location>
</feature>
<feature type="compositionally biased region" description="Polar residues" evidence="2">
    <location>
        <begin position="20"/>
        <end position="36"/>
    </location>
</feature>
<organism evidence="3 4">
    <name type="scientific">Calicophoron daubneyi</name>
    <name type="common">Rumen fluke</name>
    <name type="synonym">Paramphistomum daubneyi</name>
    <dbReference type="NCBI Taxonomy" id="300641"/>
    <lineage>
        <taxon>Eukaryota</taxon>
        <taxon>Metazoa</taxon>
        <taxon>Spiralia</taxon>
        <taxon>Lophotrochozoa</taxon>
        <taxon>Platyhelminthes</taxon>
        <taxon>Trematoda</taxon>
        <taxon>Digenea</taxon>
        <taxon>Plagiorchiida</taxon>
        <taxon>Pronocephalata</taxon>
        <taxon>Paramphistomoidea</taxon>
        <taxon>Paramphistomidae</taxon>
        <taxon>Calicophoron</taxon>
    </lineage>
</organism>